<dbReference type="Proteomes" id="UP001176961">
    <property type="component" value="Unassembled WGS sequence"/>
</dbReference>
<keyword evidence="2" id="KW-1185">Reference proteome</keyword>
<proteinExistence type="predicted"/>
<name>A0AA36H5T2_CYLNA</name>
<comment type="caution">
    <text evidence="1">The sequence shown here is derived from an EMBL/GenBank/DDBJ whole genome shotgun (WGS) entry which is preliminary data.</text>
</comment>
<reference evidence="1" key="1">
    <citation type="submission" date="2023-07" db="EMBL/GenBank/DDBJ databases">
        <authorList>
            <consortium name="CYATHOMIX"/>
        </authorList>
    </citation>
    <scope>NUCLEOTIDE SEQUENCE</scope>
    <source>
        <strain evidence="1">N/A</strain>
    </source>
</reference>
<evidence type="ECO:0000313" key="2">
    <source>
        <dbReference type="Proteomes" id="UP001176961"/>
    </source>
</evidence>
<organism evidence="1 2">
    <name type="scientific">Cylicocyclus nassatus</name>
    <name type="common">Nematode worm</name>
    <dbReference type="NCBI Taxonomy" id="53992"/>
    <lineage>
        <taxon>Eukaryota</taxon>
        <taxon>Metazoa</taxon>
        <taxon>Ecdysozoa</taxon>
        <taxon>Nematoda</taxon>
        <taxon>Chromadorea</taxon>
        <taxon>Rhabditida</taxon>
        <taxon>Rhabditina</taxon>
        <taxon>Rhabditomorpha</taxon>
        <taxon>Strongyloidea</taxon>
        <taxon>Strongylidae</taxon>
        <taxon>Cylicocyclus</taxon>
    </lineage>
</organism>
<protein>
    <recommendedName>
        <fullName evidence="3">Ground-like domain-containing protein</fullName>
    </recommendedName>
</protein>
<dbReference type="AlphaFoldDB" id="A0AA36H5T2"/>
<dbReference type="PROSITE" id="PS51257">
    <property type="entry name" value="PROKAR_LIPOPROTEIN"/>
    <property type="match status" value="1"/>
</dbReference>
<accession>A0AA36H5T2</accession>
<evidence type="ECO:0000313" key="1">
    <source>
        <dbReference type="EMBL" id="CAJ0604513.1"/>
    </source>
</evidence>
<sequence length="152" mass="16030">MKIILFALVSGTAAILFGGGGGGGGCGCEDTSCLPRFNPPRLTCQRQCFSIPTLAIPSPCGCGGRKKRAIKGDAQCTDPELRKLILAGIQNDVNESRNNILASLREKHADARYLVTCVQGSAVFQSSADEHCSDGTVQLTCYVARANDQAHS</sequence>
<dbReference type="EMBL" id="CATQJL010000305">
    <property type="protein sequence ID" value="CAJ0604513.1"/>
    <property type="molecule type" value="Genomic_DNA"/>
</dbReference>
<gene>
    <name evidence="1" type="ORF">CYNAS_LOCUS16496</name>
</gene>
<evidence type="ECO:0008006" key="3">
    <source>
        <dbReference type="Google" id="ProtNLM"/>
    </source>
</evidence>